<accession>A0A413H9R9</accession>
<dbReference type="AlphaFoldDB" id="A0A413H9R9"/>
<comment type="caution">
    <text evidence="1">The sequence shown here is derived from an EMBL/GenBank/DDBJ whole genome shotgun (WGS) entry which is preliminary data.</text>
</comment>
<dbReference type="OrthoDB" id="1099534at2"/>
<proteinExistence type="predicted"/>
<dbReference type="InterPro" id="IPR026408">
    <property type="entry name" value="GG_sam_targ_CFB"/>
</dbReference>
<dbReference type="NCBIfam" id="TIGR04149">
    <property type="entry name" value="GG_sam_targ_CFB"/>
    <property type="match status" value="1"/>
</dbReference>
<dbReference type="RefSeq" id="WP_117986702.1">
    <property type="nucleotide sequence ID" value="NZ_CABMFG010000004.1"/>
</dbReference>
<dbReference type="EMBL" id="QSCF01000004">
    <property type="protein sequence ID" value="RGX80421.1"/>
    <property type="molecule type" value="Genomic_DNA"/>
</dbReference>
<gene>
    <name evidence="1" type="ORF">DXA68_04125</name>
</gene>
<organism evidence="1 2">
    <name type="scientific">Bacteroides stercorirosoris</name>
    <dbReference type="NCBI Taxonomy" id="871324"/>
    <lineage>
        <taxon>Bacteria</taxon>
        <taxon>Pseudomonadati</taxon>
        <taxon>Bacteroidota</taxon>
        <taxon>Bacteroidia</taxon>
        <taxon>Bacteroidales</taxon>
        <taxon>Bacteroidaceae</taxon>
        <taxon>Bacteroides</taxon>
    </lineage>
</organism>
<reference evidence="1 2" key="1">
    <citation type="submission" date="2018-08" db="EMBL/GenBank/DDBJ databases">
        <title>A genome reference for cultivated species of the human gut microbiota.</title>
        <authorList>
            <person name="Zou Y."/>
            <person name="Xue W."/>
            <person name="Luo G."/>
        </authorList>
    </citation>
    <scope>NUCLEOTIDE SEQUENCE [LARGE SCALE GENOMIC DNA]</scope>
    <source>
        <strain evidence="1 2">OF03-9BH</strain>
    </source>
</reference>
<dbReference type="Proteomes" id="UP000286075">
    <property type="component" value="Unassembled WGS sequence"/>
</dbReference>
<evidence type="ECO:0000313" key="1">
    <source>
        <dbReference type="EMBL" id="RGX80421.1"/>
    </source>
</evidence>
<protein>
    <submittedName>
        <fullName evidence="1">RSAM-modified peptide</fullName>
    </submittedName>
</protein>
<evidence type="ECO:0000313" key="2">
    <source>
        <dbReference type="Proteomes" id="UP000286075"/>
    </source>
</evidence>
<name>A0A413H9R9_9BACE</name>
<sequence length="65" mass="6672">MKTLKLTAFEADALSKKEMGKVLGGNVCGCGCTGSSSTAANGNANVKGNKYTDTTLDKMEIVVTP</sequence>